<accession>A0A2P5AC22</accession>
<dbReference type="Proteomes" id="UP000237105">
    <property type="component" value="Unassembled WGS sequence"/>
</dbReference>
<name>A0A2P5AC22_PARAD</name>
<proteinExistence type="predicted"/>
<gene>
    <name evidence="2" type="ORF">PanWU01x14_347540</name>
</gene>
<keyword evidence="3" id="KW-1185">Reference proteome</keyword>
<evidence type="ECO:0000313" key="3">
    <source>
        <dbReference type="Proteomes" id="UP000237105"/>
    </source>
</evidence>
<dbReference type="AlphaFoldDB" id="A0A2P5AC22"/>
<organism evidence="2 3">
    <name type="scientific">Parasponia andersonii</name>
    <name type="common">Sponia andersonii</name>
    <dbReference type="NCBI Taxonomy" id="3476"/>
    <lineage>
        <taxon>Eukaryota</taxon>
        <taxon>Viridiplantae</taxon>
        <taxon>Streptophyta</taxon>
        <taxon>Embryophyta</taxon>
        <taxon>Tracheophyta</taxon>
        <taxon>Spermatophyta</taxon>
        <taxon>Magnoliopsida</taxon>
        <taxon>eudicotyledons</taxon>
        <taxon>Gunneridae</taxon>
        <taxon>Pentapetalae</taxon>
        <taxon>rosids</taxon>
        <taxon>fabids</taxon>
        <taxon>Rosales</taxon>
        <taxon>Cannabaceae</taxon>
        <taxon>Parasponia</taxon>
    </lineage>
</organism>
<evidence type="ECO:0000313" key="2">
    <source>
        <dbReference type="EMBL" id="PON34054.1"/>
    </source>
</evidence>
<dbReference type="EMBL" id="JXTB01000683">
    <property type="protein sequence ID" value="PON34054.1"/>
    <property type="molecule type" value="Genomic_DNA"/>
</dbReference>
<protein>
    <submittedName>
        <fullName evidence="2">Uncharacterized protein</fullName>
    </submittedName>
</protein>
<sequence>MDEEVVSSHVKDMVRRFDGIVIENKVDLTLSDLSVTTASLSCPANSFIFFKSTMQTKKLTISRVMIGLTSDSLKIPIITIGPDPTAPRSTSTAPLPRSSADGRRSRSSTVHNSSSETVLSATPASNRYFQAVKHVKI</sequence>
<feature type="region of interest" description="Disordered" evidence="1">
    <location>
        <begin position="80"/>
        <end position="117"/>
    </location>
</feature>
<reference evidence="3" key="1">
    <citation type="submission" date="2016-06" db="EMBL/GenBank/DDBJ databases">
        <title>Parallel loss of symbiosis genes in relatives of nitrogen-fixing non-legume Parasponia.</title>
        <authorList>
            <person name="Van Velzen R."/>
            <person name="Holmer R."/>
            <person name="Bu F."/>
            <person name="Rutten L."/>
            <person name="Van Zeijl A."/>
            <person name="Liu W."/>
            <person name="Santuari L."/>
            <person name="Cao Q."/>
            <person name="Sharma T."/>
            <person name="Shen D."/>
            <person name="Roswanjaya Y."/>
            <person name="Wardhani T."/>
            <person name="Kalhor M.S."/>
            <person name="Jansen J."/>
            <person name="Van den Hoogen J."/>
            <person name="Gungor B."/>
            <person name="Hartog M."/>
            <person name="Hontelez J."/>
            <person name="Verver J."/>
            <person name="Yang W.-C."/>
            <person name="Schijlen E."/>
            <person name="Repin R."/>
            <person name="Schilthuizen M."/>
            <person name="Schranz E."/>
            <person name="Heidstra R."/>
            <person name="Miyata K."/>
            <person name="Fedorova E."/>
            <person name="Kohlen W."/>
            <person name="Bisseling T."/>
            <person name="Smit S."/>
            <person name="Geurts R."/>
        </authorList>
    </citation>
    <scope>NUCLEOTIDE SEQUENCE [LARGE SCALE GENOMIC DNA]</scope>
    <source>
        <strain evidence="3">cv. WU1-14</strain>
    </source>
</reference>
<comment type="caution">
    <text evidence="2">The sequence shown here is derived from an EMBL/GenBank/DDBJ whole genome shotgun (WGS) entry which is preliminary data.</text>
</comment>
<evidence type="ECO:0000256" key="1">
    <source>
        <dbReference type="SAM" id="MobiDB-lite"/>
    </source>
</evidence>